<comment type="caution">
    <text evidence="2">The sequence shown here is derived from an EMBL/GenBank/DDBJ whole genome shotgun (WGS) entry which is preliminary data.</text>
</comment>
<proteinExistence type="predicted"/>
<evidence type="ECO:0000256" key="1">
    <source>
        <dbReference type="SAM" id="Phobius"/>
    </source>
</evidence>
<dbReference type="InParanoid" id="A0A369JWR2"/>
<dbReference type="EMBL" id="LUEZ02000047">
    <property type="protein sequence ID" value="RDB23156.1"/>
    <property type="molecule type" value="Genomic_DNA"/>
</dbReference>
<keyword evidence="3" id="KW-1185">Reference proteome</keyword>
<dbReference type="Proteomes" id="UP000076154">
    <property type="component" value="Unassembled WGS sequence"/>
</dbReference>
<feature type="transmembrane region" description="Helical" evidence="1">
    <location>
        <begin position="56"/>
        <end position="75"/>
    </location>
</feature>
<feature type="transmembrane region" description="Helical" evidence="1">
    <location>
        <begin position="21"/>
        <end position="44"/>
    </location>
</feature>
<dbReference type="AlphaFoldDB" id="A0A369JWR2"/>
<sequence>MSTRLRHREDVDIAHEIQKKAAIWGALRTTAIGLGLVAIGHYSWPVFKRQTLAFKGFLVSGFTIFGLVFGAENALMAHEVRQRYEENLLRREARFDLARQGIIATETEIAKWKANRLKSLEAESS</sequence>
<reference evidence="2" key="1">
    <citation type="submission" date="2018-04" db="EMBL/GenBank/DDBJ databases">
        <title>Whole genome sequencing of Hypsizygus marmoreus.</title>
        <authorList>
            <person name="Choi I.-G."/>
            <person name="Min B."/>
            <person name="Kim J.-G."/>
            <person name="Kim S."/>
            <person name="Oh Y.-L."/>
            <person name="Kong W.-S."/>
            <person name="Park H."/>
            <person name="Jeong J."/>
            <person name="Song E.-S."/>
        </authorList>
    </citation>
    <scope>NUCLEOTIDE SEQUENCE [LARGE SCALE GENOMIC DNA]</scope>
    <source>
        <strain evidence="2">51987-8</strain>
    </source>
</reference>
<protein>
    <submittedName>
        <fullName evidence="2">Uncharacterized protein</fullName>
    </submittedName>
</protein>
<name>A0A369JWR2_HYPMA</name>
<accession>A0A369JWR2</accession>
<gene>
    <name evidence="2" type="ORF">Hypma_009546</name>
</gene>
<evidence type="ECO:0000313" key="2">
    <source>
        <dbReference type="EMBL" id="RDB23156.1"/>
    </source>
</evidence>
<keyword evidence="1" id="KW-1133">Transmembrane helix</keyword>
<dbReference type="OrthoDB" id="3356019at2759"/>
<organism evidence="2 3">
    <name type="scientific">Hypsizygus marmoreus</name>
    <name type="common">White beech mushroom</name>
    <name type="synonym">Agaricus marmoreus</name>
    <dbReference type="NCBI Taxonomy" id="39966"/>
    <lineage>
        <taxon>Eukaryota</taxon>
        <taxon>Fungi</taxon>
        <taxon>Dikarya</taxon>
        <taxon>Basidiomycota</taxon>
        <taxon>Agaricomycotina</taxon>
        <taxon>Agaricomycetes</taxon>
        <taxon>Agaricomycetidae</taxon>
        <taxon>Agaricales</taxon>
        <taxon>Tricholomatineae</taxon>
        <taxon>Lyophyllaceae</taxon>
        <taxon>Hypsizygus</taxon>
    </lineage>
</organism>
<keyword evidence="1" id="KW-0472">Membrane</keyword>
<evidence type="ECO:0000313" key="3">
    <source>
        <dbReference type="Proteomes" id="UP000076154"/>
    </source>
</evidence>
<keyword evidence="1" id="KW-0812">Transmembrane</keyword>